<keyword evidence="6" id="KW-1185">Reference proteome</keyword>
<dbReference type="PROSITE" id="PS01124">
    <property type="entry name" value="HTH_ARAC_FAMILY_2"/>
    <property type="match status" value="1"/>
</dbReference>
<dbReference type="InterPro" id="IPR009057">
    <property type="entry name" value="Homeodomain-like_sf"/>
</dbReference>
<accession>A0ABY7HCD3</accession>
<gene>
    <name evidence="5" type="ORF">O0S08_11515</name>
</gene>
<dbReference type="PANTHER" id="PTHR46796:SF6">
    <property type="entry name" value="ARAC SUBFAMILY"/>
    <property type="match status" value="1"/>
</dbReference>
<evidence type="ECO:0000313" key="5">
    <source>
        <dbReference type="EMBL" id="WAS96768.1"/>
    </source>
</evidence>
<keyword evidence="2" id="KW-0238">DNA-binding</keyword>
<dbReference type="Pfam" id="PF12833">
    <property type="entry name" value="HTH_18"/>
    <property type="match status" value="1"/>
</dbReference>
<keyword evidence="1" id="KW-0805">Transcription regulation</keyword>
<dbReference type="EMBL" id="CP114040">
    <property type="protein sequence ID" value="WAS96768.1"/>
    <property type="molecule type" value="Genomic_DNA"/>
</dbReference>
<evidence type="ECO:0000313" key="6">
    <source>
        <dbReference type="Proteomes" id="UP001164459"/>
    </source>
</evidence>
<keyword evidence="3" id="KW-0804">Transcription</keyword>
<evidence type="ECO:0000256" key="2">
    <source>
        <dbReference type="ARBA" id="ARBA00023125"/>
    </source>
</evidence>
<name>A0ABY7HCD3_9BACT</name>
<sequence>MTGTETLTARAPLSPRLALETFTAGVATLPESADHRVRVHVGRPARGRCRHHRFVHTAGEIDVFPAGIADEWHQADASTSLVVSLTPALICRAAEETGRDPAHVEVHSRHQIRDPQIEHIVSALDAERAAGHPGGRLFGESLGLALAVRLLGPIAAPPRPAPGLTPQQLRAVTAYIEEHLDRDLSLATLADVAGISASHLKTLFRRSLGLPVHTYVIHRRVDRARALLLRGRMAASQVALEVGFSHQSHMARCMRRVLGVTPTSLTRGAARSIAASQPDL</sequence>
<evidence type="ECO:0000259" key="4">
    <source>
        <dbReference type="PROSITE" id="PS01124"/>
    </source>
</evidence>
<evidence type="ECO:0000256" key="3">
    <source>
        <dbReference type="ARBA" id="ARBA00023163"/>
    </source>
</evidence>
<evidence type="ECO:0000256" key="1">
    <source>
        <dbReference type="ARBA" id="ARBA00023015"/>
    </source>
</evidence>
<dbReference type="Gene3D" id="1.10.10.60">
    <property type="entry name" value="Homeodomain-like"/>
    <property type="match status" value="1"/>
</dbReference>
<dbReference type="SUPFAM" id="SSF46689">
    <property type="entry name" value="Homeodomain-like"/>
    <property type="match status" value="2"/>
</dbReference>
<dbReference type="SMART" id="SM00342">
    <property type="entry name" value="HTH_ARAC"/>
    <property type="match status" value="1"/>
</dbReference>
<dbReference type="RefSeq" id="WP_269039132.1">
    <property type="nucleotide sequence ID" value="NZ_CP114040.1"/>
</dbReference>
<dbReference type="InterPro" id="IPR050204">
    <property type="entry name" value="AraC_XylS_family_regulators"/>
</dbReference>
<dbReference type="PANTHER" id="PTHR46796">
    <property type="entry name" value="HTH-TYPE TRANSCRIPTIONAL ACTIVATOR RHAS-RELATED"/>
    <property type="match status" value="1"/>
</dbReference>
<protein>
    <submittedName>
        <fullName evidence="5">AraC family transcriptional regulator</fullName>
    </submittedName>
</protein>
<dbReference type="InterPro" id="IPR018060">
    <property type="entry name" value="HTH_AraC"/>
</dbReference>
<reference evidence="5" key="1">
    <citation type="submission" date="2022-11" db="EMBL/GenBank/DDBJ databases">
        <title>Minimal conservation of predation-associated metabolite biosynthetic gene clusters underscores biosynthetic potential of Myxococcota including descriptions for ten novel species: Archangium lansinium sp. nov., Myxococcus landrumus sp. nov., Nannocystis bai.</title>
        <authorList>
            <person name="Ahearne A."/>
            <person name="Stevens C."/>
            <person name="Dowd S."/>
        </authorList>
    </citation>
    <scope>NUCLEOTIDE SEQUENCE</scope>
    <source>
        <strain evidence="5">Fl3</strain>
    </source>
</reference>
<proteinExistence type="predicted"/>
<dbReference type="Proteomes" id="UP001164459">
    <property type="component" value="Chromosome"/>
</dbReference>
<feature type="domain" description="HTH araC/xylS-type" evidence="4">
    <location>
        <begin position="170"/>
        <end position="268"/>
    </location>
</feature>
<organism evidence="5 6">
    <name type="scientific">Nannocystis punicea</name>
    <dbReference type="NCBI Taxonomy" id="2995304"/>
    <lineage>
        <taxon>Bacteria</taxon>
        <taxon>Pseudomonadati</taxon>
        <taxon>Myxococcota</taxon>
        <taxon>Polyangia</taxon>
        <taxon>Nannocystales</taxon>
        <taxon>Nannocystaceae</taxon>
        <taxon>Nannocystis</taxon>
    </lineage>
</organism>